<dbReference type="EMBL" id="KT944255">
    <property type="protein sequence ID" value="ALV86284.1"/>
    <property type="molecule type" value="Genomic_DNA"/>
</dbReference>
<dbReference type="InterPro" id="IPR015797">
    <property type="entry name" value="NUDIX_hydrolase-like_dom_sf"/>
</dbReference>
<keyword evidence="2 4" id="KW-0378">Hydrolase</keyword>
<dbReference type="InterPro" id="IPR020476">
    <property type="entry name" value="Nudix_hydrolase"/>
</dbReference>
<dbReference type="PANTHER" id="PTHR43222:SF2">
    <property type="entry name" value="NUDIX HYDROLASE 23, CHLOROPLASTIC"/>
    <property type="match status" value="1"/>
</dbReference>
<evidence type="ECO:0000259" key="5">
    <source>
        <dbReference type="PROSITE" id="PS51462"/>
    </source>
</evidence>
<dbReference type="AlphaFoldDB" id="A0A0U3JB55"/>
<dbReference type="PRINTS" id="PR00502">
    <property type="entry name" value="NUDIXFAMILY"/>
</dbReference>
<dbReference type="InterPro" id="IPR000086">
    <property type="entry name" value="NUDIX_hydrolase_dom"/>
</dbReference>
<accession>A0A0U3JB55</accession>
<evidence type="ECO:0000256" key="3">
    <source>
        <dbReference type="ARBA" id="ARBA00022842"/>
    </source>
</evidence>
<sequence>MMPPLNCTVMLLTERARIKHCRACGTAVTYRIPVDDNRERAVCPACATIHYENPVNVVGTVPVWGDQVLLCKRAIEPRYGFWTLPAGFLELGETTAEGAIRETDEEAGAQIELGSLFSVLNVVRVGQVHLFYLATMTSPALNPGSETLEARLFREDEVPWDEIAFRTVRETLRCFFDDRRREQFGVHCADIG</sequence>
<organism evidence="6">
    <name type="scientific">uncultured bacterium 3</name>
    <dbReference type="NCBI Taxonomy" id="1748275"/>
    <lineage>
        <taxon>Bacteria</taxon>
        <taxon>environmental samples</taxon>
    </lineage>
</organism>
<evidence type="ECO:0000256" key="1">
    <source>
        <dbReference type="ARBA" id="ARBA00001946"/>
    </source>
</evidence>
<feature type="domain" description="Nudix hydrolase" evidence="5">
    <location>
        <begin position="50"/>
        <end position="176"/>
    </location>
</feature>
<keyword evidence="3" id="KW-0460">Magnesium</keyword>
<evidence type="ECO:0000256" key="2">
    <source>
        <dbReference type="ARBA" id="ARBA00022801"/>
    </source>
</evidence>
<dbReference type="Gene3D" id="3.90.79.10">
    <property type="entry name" value="Nucleoside Triphosphate Pyrophosphohydrolase"/>
    <property type="match status" value="1"/>
</dbReference>
<evidence type="ECO:0000313" key="6">
    <source>
        <dbReference type="EMBL" id="ALV86284.1"/>
    </source>
</evidence>
<name>A0A0U3JB55_9BACT</name>
<dbReference type="PROSITE" id="PS00893">
    <property type="entry name" value="NUDIX_BOX"/>
    <property type="match status" value="1"/>
</dbReference>
<dbReference type="CDD" id="cd04511">
    <property type="entry name" value="NUDIX_Hydrolase"/>
    <property type="match status" value="1"/>
</dbReference>
<dbReference type="PANTHER" id="PTHR43222">
    <property type="entry name" value="NUDIX HYDROLASE 23"/>
    <property type="match status" value="1"/>
</dbReference>
<dbReference type="Pfam" id="PF14803">
    <property type="entry name" value="Zn_ribbon_Nudix"/>
    <property type="match status" value="1"/>
</dbReference>
<comment type="similarity">
    <text evidence="4">Belongs to the Nudix hydrolase family.</text>
</comment>
<dbReference type="InterPro" id="IPR029401">
    <property type="entry name" value="Nudix_N"/>
</dbReference>
<reference evidence="6" key="1">
    <citation type="submission" date="2015-10" db="EMBL/GenBank/DDBJ databases">
        <title>Biosynthesis of SCL-MCL polyhydroxyalkanoates by metagenomic clones in Pseudomonas putida.</title>
        <authorList>
            <person name="Cheng J."/>
            <person name="Charles T.C."/>
        </authorList>
    </citation>
    <scope>NUCLEOTIDE SEQUENCE</scope>
</reference>
<comment type="cofactor">
    <cofactor evidence="1">
        <name>Mg(2+)</name>
        <dbReference type="ChEBI" id="CHEBI:18420"/>
    </cofactor>
</comment>
<dbReference type="GO" id="GO:0016787">
    <property type="term" value="F:hydrolase activity"/>
    <property type="evidence" value="ECO:0007669"/>
    <property type="project" value="UniProtKB-KW"/>
</dbReference>
<dbReference type="SUPFAM" id="SSF55811">
    <property type="entry name" value="Nudix"/>
    <property type="match status" value="1"/>
</dbReference>
<protein>
    <submittedName>
        <fullName evidence="6">ADP-ribose pyrophosphatase</fullName>
    </submittedName>
</protein>
<evidence type="ECO:0000256" key="4">
    <source>
        <dbReference type="RuleBase" id="RU003476"/>
    </source>
</evidence>
<proteinExistence type="inferred from homology"/>
<dbReference type="InterPro" id="IPR020084">
    <property type="entry name" value="NUDIX_hydrolase_CS"/>
</dbReference>
<dbReference type="PROSITE" id="PS51462">
    <property type="entry name" value="NUDIX"/>
    <property type="match status" value="1"/>
</dbReference>
<dbReference type="Gene3D" id="2.20.70.10">
    <property type="match status" value="1"/>
</dbReference>
<dbReference type="Pfam" id="PF00293">
    <property type="entry name" value="NUDIX"/>
    <property type="match status" value="1"/>
</dbReference>